<keyword evidence="24" id="KW-1133">Transmembrane helix</keyword>
<dbReference type="Gene3D" id="3.30.2060.10">
    <property type="entry name" value="Penicillin-binding protein 1b domain"/>
    <property type="match status" value="1"/>
</dbReference>
<comment type="similarity">
    <text evidence="5 23">In the N-terminal section; belongs to the glycosyltransferase 51 family.</text>
</comment>
<dbReference type="Pfam" id="PF14814">
    <property type="entry name" value="UB2H"/>
    <property type="match status" value="1"/>
</dbReference>
<dbReference type="InterPro" id="IPR036950">
    <property type="entry name" value="PBP_transglycosylase"/>
</dbReference>
<evidence type="ECO:0000256" key="2">
    <source>
        <dbReference type="ARBA" id="ARBA00004236"/>
    </source>
</evidence>
<dbReference type="SUPFAM" id="SSF53955">
    <property type="entry name" value="Lysozyme-like"/>
    <property type="match status" value="1"/>
</dbReference>
<evidence type="ECO:0000256" key="8">
    <source>
        <dbReference type="ARBA" id="ARBA00022645"/>
    </source>
</evidence>
<keyword evidence="11 23" id="KW-0808">Transferase</keyword>
<keyword evidence="17" id="KW-0511">Multifunctional enzyme</keyword>
<keyword evidence="12" id="KW-0378">Hydrolase</keyword>
<feature type="domain" description="Glycosyl transferase family 51" evidence="26">
    <location>
        <begin position="152"/>
        <end position="321"/>
    </location>
</feature>
<dbReference type="PANTHER" id="PTHR32282">
    <property type="entry name" value="BINDING PROTEIN TRANSPEPTIDASE, PUTATIVE-RELATED"/>
    <property type="match status" value="1"/>
</dbReference>
<accession>A0ABU9H9D6</accession>
<comment type="catalytic activity">
    <reaction evidence="20">
        <text>Preferential cleavage: (Ac)2-L-Lys-D-Ala-|-D-Ala. Also transpeptidation of peptidyl-alanyl moieties that are N-acyl substituents of D-alanine.</text>
        <dbReference type="EC" id="3.4.16.4"/>
    </reaction>
</comment>
<comment type="subcellular location">
    <subcellularLocation>
        <location evidence="2">Cell membrane</location>
    </subcellularLocation>
</comment>
<gene>
    <name evidence="28" type="primary">mrcB</name>
    <name evidence="28" type="ORF">V6255_05040</name>
</gene>
<evidence type="ECO:0000256" key="13">
    <source>
        <dbReference type="ARBA" id="ARBA00022960"/>
    </source>
</evidence>
<dbReference type="InterPro" id="IPR028166">
    <property type="entry name" value="UB2H"/>
</dbReference>
<evidence type="ECO:0000313" key="28">
    <source>
        <dbReference type="EMBL" id="MEL0658503.1"/>
    </source>
</evidence>
<feature type="domain" description="Bifunctional transglycosylase second" evidence="27">
    <location>
        <begin position="59"/>
        <end position="140"/>
    </location>
</feature>
<evidence type="ECO:0000256" key="7">
    <source>
        <dbReference type="ARBA" id="ARBA00022475"/>
    </source>
</evidence>
<evidence type="ECO:0000259" key="26">
    <source>
        <dbReference type="Pfam" id="PF00912"/>
    </source>
</evidence>
<dbReference type="Gene3D" id="1.10.3810.10">
    <property type="entry name" value="Biosynthetic peptidoglycan transglycosylase-like"/>
    <property type="match status" value="1"/>
</dbReference>
<evidence type="ECO:0000256" key="9">
    <source>
        <dbReference type="ARBA" id="ARBA00022670"/>
    </source>
</evidence>
<evidence type="ECO:0000256" key="18">
    <source>
        <dbReference type="ARBA" id="ARBA00023316"/>
    </source>
</evidence>
<comment type="catalytic activity">
    <reaction evidence="21">
        <text>[GlcNAc-(1-&gt;4)-Mur2Ac(oyl-L-Ala-gamma-D-Glu-L-Lys-D-Ala-D-Ala)](n)-di-trans,octa-cis-undecaprenyl diphosphate + beta-D-GlcNAc-(1-&gt;4)-Mur2Ac(oyl-L-Ala-gamma-D-Glu-L-Lys-D-Ala-D-Ala)-di-trans,octa-cis-undecaprenyl diphosphate = [GlcNAc-(1-&gt;4)-Mur2Ac(oyl-L-Ala-gamma-D-Glu-L-Lys-D-Ala-D-Ala)](n+1)-di-trans,octa-cis-undecaprenyl diphosphate + di-trans,octa-cis-undecaprenyl diphosphate + H(+)</text>
        <dbReference type="Rhea" id="RHEA:23708"/>
        <dbReference type="Rhea" id="RHEA-COMP:9602"/>
        <dbReference type="Rhea" id="RHEA-COMP:9603"/>
        <dbReference type="ChEBI" id="CHEBI:15378"/>
        <dbReference type="ChEBI" id="CHEBI:58405"/>
        <dbReference type="ChEBI" id="CHEBI:60033"/>
        <dbReference type="ChEBI" id="CHEBI:78435"/>
        <dbReference type="EC" id="2.4.99.28"/>
    </reaction>
</comment>
<evidence type="ECO:0000256" key="22">
    <source>
        <dbReference type="NCBIfam" id="TIGR02071"/>
    </source>
</evidence>
<sequence>MLHKYTTIHKYISKRWAALLILIMVAVGTLIYLDSIVNSTFKDKQWSVASTVYARPLEIYEGLPLTLADLREEMTLLGYHFVSNVNKPGEALIERNKVTIFIPQFQFSDELAAAQKIKITLTNGFVSALESKGNKALVRLQPLVIGGIYPSHNEDRILIQLDEVPVSLQEILVAVEDKDFYDHYGISLRGIGRAVIANIKQGGFSQGASTLTQQLIKNYYLTPEQTLIRKAQEALMAILLELHASKAQILEGYMNEVYLGQDGPRAIHGFGLASQYYFKKNLMDLSLSQQALLVALVRGASYYNPWRNPERALKRRNLVLDIAVRENRLDANVAESAKQTPLGIGDRSTSKTKRYPAYLDLVRKQLQNDYKTEDLSSNGLSIFTHFNPLIQETAEASLVKVIAKQKKSDASANLQGAVIVTQPNTGAVTAIVGGSDTQYAGFNRAIDARRQIGSLMKPAVYLTALEKSEQYTLATPISDAAYEQTLENGDSWSPKNYDLKDHGDVLLYKALAHSYNQATARLGNELGLDNILSTIKRLGVDSDIPAVPAITLGAAELSPLDVAQMYQTISSGGFYTPLLAISSVVDARGEVLTSYPIDIQKRFNSSSIYTLRHALQAVTHEGSAKALQWLLPDFAVAGKTGTTNDLRDSWFAGFSDDMQAVVWLGRDDNKTTGLTGSSGALRVWTDIFKARAQQPLQNFPPKNVTLSWVDGESGVGSEDRCDNAIQLPFVSGTEPEEVIRCSTTDKVMDWFRNFTD</sequence>
<evidence type="ECO:0000256" key="24">
    <source>
        <dbReference type="SAM" id="Phobius"/>
    </source>
</evidence>
<dbReference type="Pfam" id="PF00905">
    <property type="entry name" value="Transpeptidase"/>
    <property type="match status" value="1"/>
</dbReference>
<dbReference type="PIRSF" id="PIRSF002799">
    <property type="entry name" value="PBP_1b"/>
    <property type="match status" value="1"/>
</dbReference>
<dbReference type="RefSeq" id="WP_341627156.1">
    <property type="nucleotide sequence ID" value="NZ_JBAKBA010000008.1"/>
</dbReference>
<evidence type="ECO:0000256" key="12">
    <source>
        <dbReference type="ARBA" id="ARBA00022801"/>
    </source>
</evidence>
<feature type="transmembrane region" description="Helical" evidence="24">
    <location>
        <begin position="16"/>
        <end position="33"/>
    </location>
</feature>
<keyword evidence="16" id="KW-0046">Antibiotic resistance</keyword>
<dbReference type="InterPro" id="IPR001264">
    <property type="entry name" value="Glyco_trans_51"/>
</dbReference>
<keyword evidence="18 23" id="KW-0961">Cell wall biogenesis/degradation</keyword>
<dbReference type="Pfam" id="PF00912">
    <property type="entry name" value="Transgly"/>
    <property type="match status" value="1"/>
</dbReference>
<evidence type="ECO:0000256" key="16">
    <source>
        <dbReference type="ARBA" id="ARBA00023251"/>
    </source>
</evidence>
<evidence type="ECO:0000256" key="15">
    <source>
        <dbReference type="ARBA" id="ARBA00023136"/>
    </source>
</evidence>
<dbReference type="InterPro" id="IPR011813">
    <property type="entry name" value="PBP_1b"/>
</dbReference>
<keyword evidence="8" id="KW-0121">Carboxypeptidase</keyword>
<evidence type="ECO:0000256" key="10">
    <source>
        <dbReference type="ARBA" id="ARBA00022676"/>
    </source>
</evidence>
<reference evidence="28 29" key="1">
    <citation type="submission" date="2024-02" db="EMBL/GenBank/DDBJ databases">
        <title>Bacteria isolated from the canopy kelp, Nereocystis luetkeana.</title>
        <authorList>
            <person name="Pfister C.A."/>
            <person name="Younker I.T."/>
            <person name="Light S.H."/>
        </authorList>
    </citation>
    <scope>NUCLEOTIDE SEQUENCE [LARGE SCALE GENOMIC DNA]</scope>
    <source>
        <strain evidence="28 29">TI.2.07</strain>
    </source>
</reference>
<evidence type="ECO:0000256" key="6">
    <source>
        <dbReference type="ARBA" id="ARBA00018637"/>
    </source>
</evidence>
<dbReference type="NCBIfam" id="TIGR02071">
    <property type="entry name" value="PBP_1b"/>
    <property type="match status" value="1"/>
</dbReference>
<dbReference type="InterPro" id="IPR012338">
    <property type="entry name" value="Beta-lactam/transpept-like"/>
</dbReference>
<comment type="caution">
    <text evidence="28">The sequence shown here is derived from an EMBL/GenBank/DDBJ whole genome shotgun (WGS) entry which is preliminary data.</text>
</comment>
<feature type="domain" description="Penicillin-binding protein transpeptidase" evidence="25">
    <location>
        <begin position="416"/>
        <end position="670"/>
    </location>
</feature>
<evidence type="ECO:0000313" key="29">
    <source>
        <dbReference type="Proteomes" id="UP001366060"/>
    </source>
</evidence>
<evidence type="ECO:0000256" key="20">
    <source>
        <dbReference type="ARBA" id="ARBA00034000"/>
    </source>
</evidence>
<evidence type="ECO:0000256" key="23">
    <source>
        <dbReference type="PIRNR" id="PIRNR002799"/>
    </source>
</evidence>
<organism evidence="28 29">
    <name type="scientific">Psychromonas arctica</name>
    <dbReference type="NCBI Taxonomy" id="168275"/>
    <lineage>
        <taxon>Bacteria</taxon>
        <taxon>Pseudomonadati</taxon>
        <taxon>Pseudomonadota</taxon>
        <taxon>Gammaproteobacteria</taxon>
        <taxon>Alteromonadales</taxon>
        <taxon>Psychromonadaceae</taxon>
        <taxon>Psychromonas</taxon>
    </lineage>
</organism>
<protein>
    <recommendedName>
        <fullName evidence="6 22">Penicillin-binding protein 1B</fullName>
        <shortName evidence="23">PBP-1b</shortName>
        <shortName evidence="23">PBP1b</shortName>
    </recommendedName>
    <alternativeName>
        <fullName evidence="19 23">Murein polymerase</fullName>
    </alternativeName>
</protein>
<evidence type="ECO:0000256" key="3">
    <source>
        <dbReference type="ARBA" id="ARBA00004752"/>
    </source>
</evidence>
<dbReference type="Proteomes" id="UP001366060">
    <property type="component" value="Unassembled WGS sequence"/>
</dbReference>
<name>A0ABU9H9D6_9GAMM</name>
<dbReference type="InterPro" id="IPR050396">
    <property type="entry name" value="Glycosyltr_51/Transpeptidase"/>
</dbReference>
<evidence type="ECO:0000256" key="17">
    <source>
        <dbReference type="ARBA" id="ARBA00023268"/>
    </source>
</evidence>
<evidence type="ECO:0000256" key="4">
    <source>
        <dbReference type="ARBA" id="ARBA00007090"/>
    </source>
</evidence>
<evidence type="ECO:0000256" key="21">
    <source>
        <dbReference type="ARBA" id="ARBA00049902"/>
    </source>
</evidence>
<keyword evidence="7" id="KW-1003">Cell membrane</keyword>
<evidence type="ECO:0000256" key="1">
    <source>
        <dbReference type="ARBA" id="ARBA00002624"/>
    </source>
</evidence>
<keyword evidence="10 23" id="KW-0328">Glycosyltransferase</keyword>
<evidence type="ECO:0000256" key="19">
    <source>
        <dbReference type="ARBA" id="ARBA00032454"/>
    </source>
</evidence>
<evidence type="ECO:0000256" key="11">
    <source>
        <dbReference type="ARBA" id="ARBA00022679"/>
    </source>
</evidence>
<keyword evidence="14 23" id="KW-0573">Peptidoglycan synthesis</keyword>
<keyword evidence="15 24" id="KW-0472">Membrane</keyword>
<keyword evidence="13 23" id="KW-0133">Cell shape</keyword>
<proteinExistence type="inferred from homology"/>
<comment type="function">
    <text evidence="1 23">Cell wall formation. Synthesis of cross-linked peptidoglycan from the lipid intermediates. The enzyme has a penicillin-insensitive transglycosylase N-terminal domain (formation of linear glycan strands) and a penicillin-sensitive transpeptidase C-terminal domain (cross-linking of the peptide subunits).</text>
</comment>
<keyword evidence="24" id="KW-0812">Transmembrane</keyword>
<dbReference type="InterPro" id="IPR023346">
    <property type="entry name" value="Lysozyme-like_dom_sf"/>
</dbReference>
<evidence type="ECO:0000256" key="14">
    <source>
        <dbReference type="ARBA" id="ARBA00022984"/>
    </source>
</evidence>
<evidence type="ECO:0000256" key="5">
    <source>
        <dbReference type="ARBA" id="ARBA00007739"/>
    </source>
</evidence>
<keyword evidence="29" id="KW-1185">Reference proteome</keyword>
<comment type="pathway">
    <text evidence="3 23">Cell wall biogenesis; peptidoglycan biosynthesis.</text>
</comment>
<evidence type="ECO:0000259" key="27">
    <source>
        <dbReference type="Pfam" id="PF14814"/>
    </source>
</evidence>
<dbReference type="InterPro" id="IPR001460">
    <property type="entry name" value="PCN-bd_Tpept"/>
</dbReference>
<dbReference type="Gene3D" id="3.40.710.10">
    <property type="entry name" value="DD-peptidase/beta-lactamase superfamily"/>
    <property type="match status" value="1"/>
</dbReference>
<dbReference type="EMBL" id="JBAKBA010000008">
    <property type="protein sequence ID" value="MEL0658503.1"/>
    <property type="molecule type" value="Genomic_DNA"/>
</dbReference>
<comment type="similarity">
    <text evidence="4 23">In the C-terminal section; belongs to the transpeptidase family.</text>
</comment>
<keyword evidence="9" id="KW-0645">Protease</keyword>
<dbReference type="SUPFAM" id="SSF56601">
    <property type="entry name" value="beta-lactamase/transpeptidase-like"/>
    <property type="match status" value="1"/>
</dbReference>
<dbReference type="PANTHER" id="PTHR32282:SF11">
    <property type="entry name" value="PENICILLIN-BINDING PROTEIN 1B"/>
    <property type="match status" value="1"/>
</dbReference>
<evidence type="ECO:0000259" key="25">
    <source>
        <dbReference type="Pfam" id="PF00905"/>
    </source>
</evidence>